<organism evidence="2 3">
    <name type="scientific">Leishmania tarentolae</name>
    <name type="common">Sauroleishmania tarentolae</name>
    <dbReference type="NCBI Taxonomy" id="5689"/>
    <lineage>
        <taxon>Eukaryota</taxon>
        <taxon>Discoba</taxon>
        <taxon>Euglenozoa</taxon>
        <taxon>Kinetoplastea</taxon>
        <taxon>Metakinetoplastina</taxon>
        <taxon>Trypanosomatida</taxon>
        <taxon>Trypanosomatidae</taxon>
        <taxon>Leishmaniinae</taxon>
        <taxon>Leishmania</taxon>
        <taxon>lizard Leishmania</taxon>
    </lineage>
</organism>
<proteinExistence type="predicted"/>
<feature type="region of interest" description="Disordered" evidence="1">
    <location>
        <begin position="527"/>
        <end position="557"/>
    </location>
</feature>
<protein>
    <submittedName>
        <fullName evidence="2">Uncharacterized protein</fullName>
    </submittedName>
</protein>
<feature type="region of interest" description="Disordered" evidence="1">
    <location>
        <begin position="638"/>
        <end position="661"/>
    </location>
</feature>
<gene>
    <name evidence="2" type="ORF">LtaPh_3126000</name>
</gene>
<feature type="compositionally biased region" description="Low complexity" evidence="1">
    <location>
        <begin position="244"/>
        <end position="257"/>
    </location>
</feature>
<feature type="compositionally biased region" description="Basic residues" evidence="1">
    <location>
        <begin position="34"/>
        <end position="44"/>
    </location>
</feature>
<feature type="region of interest" description="Disordered" evidence="1">
    <location>
        <begin position="1"/>
        <end position="22"/>
    </location>
</feature>
<dbReference type="EMBL" id="BLBS01000047">
    <property type="protein sequence ID" value="GET91222.1"/>
    <property type="molecule type" value="Genomic_DNA"/>
</dbReference>
<keyword evidence="3" id="KW-1185">Reference proteome</keyword>
<sequence>MKTKKTHSTAKSASSPRGTVSVALHSAEEEILKPRKSSKFRSLSRKCSSVVLSEASVEDNASTKAHATGDEPRQRSGQKPGKRDTRKKSSKLPCRSGGGKATTALRASPPQEAFVNSDDNALSLTAQLLESADSTLSVVALQSQMSDDEYFLPGLNEDSDAALSLCQTADPLDGPSGEPHRNSLTAKRSTKTVPCRTEESLREHTDRRSSGPPKSQKPFLQGIDPKLAPIWKKGSNASTSTVRSYSQHHMESSNSSSPQFSGPYPSQHQRKASHTPLSDLASENFDPLLFMGPLSDHRKRTLDGVEVSKQLRSPLEVANVDVAVISSMLVDYPRSSRTFDVDSLRTLPSIFGTHPSRSSRQSAFLLPMDISPHTTFHGTTNSLPRGSVMWTSMYGTGNGDNEENLLVLVRHAKDGAASPRVPSGFYQSFFDSVSGLAPLSDSDPNGSNEDADERLAQCHGRVSSLYGPMLNVVTVESSCSSDDENNNGKADSYQTAWSADTGQNLTLGRTTTMTAFDWAMIGGKSRPCNKGSITHGGSGSDDEDNAENGKDDDGAGCQQRVFPILKWNRKSCGTMTHREDVGSHRSEVVAPSSTSSDDEADAEGNGEGNPTPPSQQTDSQHGPTCIEILSDSKVGDNEVAVHEERSSPRIAPSPPPRGGNGNCNGNACERVAPTIVHCSKPVFLRQYGHLRPNMMPPADGGGWCAGRGAQAAAHLQNLGCAQPRSATLSPPNEKGWYEQLAHFTFPSSGNSCDSYTRPAPATAPVACGPSQPMLWHTVNIKSVHELLGLDPDAEINFAESPVWENLPG</sequence>
<feature type="compositionally biased region" description="Basic and acidic residues" evidence="1">
    <location>
        <begin position="576"/>
        <end position="587"/>
    </location>
</feature>
<feature type="region of interest" description="Disordered" evidence="1">
    <location>
        <begin position="34"/>
        <end position="116"/>
    </location>
</feature>
<accession>A0A640KP02</accession>
<evidence type="ECO:0000313" key="3">
    <source>
        <dbReference type="Proteomes" id="UP000419144"/>
    </source>
</evidence>
<feature type="compositionally biased region" description="Polar residues" evidence="1">
    <location>
        <begin position="258"/>
        <end position="267"/>
    </location>
</feature>
<feature type="region of interest" description="Disordered" evidence="1">
    <location>
        <begin position="576"/>
        <end position="623"/>
    </location>
</feature>
<dbReference type="OrthoDB" id="265030at2759"/>
<feature type="compositionally biased region" description="Basic and acidic residues" evidence="1">
    <location>
        <begin position="196"/>
        <end position="209"/>
    </location>
</feature>
<feature type="compositionally biased region" description="Basic and acidic residues" evidence="1">
    <location>
        <begin position="638"/>
        <end position="647"/>
    </location>
</feature>
<feature type="region of interest" description="Disordered" evidence="1">
    <location>
        <begin position="167"/>
        <end position="278"/>
    </location>
</feature>
<evidence type="ECO:0000256" key="1">
    <source>
        <dbReference type="SAM" id="MobiDB-lite"/>
    </source>
</evidence>
<dbReference type="VEuPathDB" id="TriTrypDB:LtaPh_3126000"/>
<reference evidence="2" key="1">
    <citation type="submission" date="2019-11" db="EMBL/GenBank/DDBJ databases">
        <title>Leishmania tarentolae CDS.</title>
        <authorList>
            <person name="Goto Y."/>
            <person name="Yamagishi J."/>
        </authorList>
    </citation>
    <scope>NUCLEOTIDE SEQUENCE [LARGE SCALE GENOMIC DNA]</scope>
    <source>
        <strain evidence="2">Parrot Tar II</strain>
    </source>
</reference>
<dbReference type="AlphaFoldDB" id="A0A640KP02"/>
<evidence type="ECO:0000313" key="2">
    <source>
        <dbReference type="EMBL" id="GET91222.1"/>
    </source>
</evidence>
<dbReference type="Proteomes" id="UP000419144">
    <property type="component" value="Unassembled WGS sequence"/>
</dbReference>
<comment type="caution">
    <text evidence="2">The sequence shown here is derived from an EMBL/GenBank/DDBJ whole genome shotgun (WGS) entry which is preliminary data.</text>
</comment>
<name>A0A640KP02_LEITA</name>